<dbReference type="Gene3D" id="2.60.120.200">
    <property type="match status" value="1"/>
</dbReference>
<feature type="compositionally biased region" description="Acidic residues" evidence="1">
    <location>
        <begin position="86"/>
        <end position="100"/>
    </location>
</feature>
<keyword evidence="3" id="KW-1185">Reference proteome</keyword>
<organism evidence="2 3">
    <name type="scientific">Entotheonella factor</name>
    <dbReference type="NCBI Taxonomy" id="1429438"/>
    <lineage>
        <taxon>Bacteria</taxon>
        <taxon>Pseudomonadati</taxon>
        <taxon>Nitrospinota/Tectimicrobiota group</taxon>
        <taxon>Candidatus Tectimicrobiota</taxon>
        <taxon>Candidatus Entotheonellia</taxon>
        <taxon>Candidatus Entotheonellales</taxon>
        <taxon>Candidatus Entotheonellaceae</taxon>
        <taxon>Candidatus Entotheonella</taxon>
    </lineage>
</organism>
<evidence type="ECO:0000256" key="1">
    <source>
        <dbReference type="SAM" id="MobiDB-lite"/>
    </source>
</evidence>
<gene>
    <name evidence="2" type="ORF">ETSY1_18520</name>
</gene>
<sequence>MESCSWCVDGSAISVYLNGLLIGSTVVPLGNIVPSNNEFNIARDPSNPTRRFIGLIDEVEIHDRALSTTEIQSIFDAGSAGKCKEEDSDGDGIADDEDACPDSNTEATVSIEDCDSGVDNPVFSDGCTLADLIDEIVDDCVDGARNHGQFVRCFARSTNALKRDGLITGDEKEALQSCAAQSSLP</sequence>
<evidence type="ECO:0008006" key="4">
    <source>
        <dbReference type="Google" id="ProtNLM"/>
    </source>
</evidence>
<dbReference type="SUPFAM" id="SSF49899">
    <property type="entry name" value="Concanavalin A-like lectins/glucanases"/>
    <property type="match status" value="1"/>
</dbReference>
<reference evidence="2 3" key="1">
    <citation type="journal article" date="2014" name="Nature">
        <title>An environmental bacterial taxon with a large and distinct metabolic repertoire.</title>
        <authorList>
            <person name="Wilson M.C."/>
            <person name="Mori T."/>
            <person name="Ruckert C."/>
            <person name="Uria A.R."/>
            <person name="Helf M.J."/>
            <person name="Takada K."/>
            <person name="Gernert C."/>
            <person name="Steffens U.A."/>
            <person name="Heycke N."/>
            <person name="Schmitt S."/>
            <person name="Rinke C."/>
            <person name="Helfrich E.J."/>
            <person name="Brachmann A.O."/>
            <person name="Gurgui C."/>
            <person name="Wakimoto T."/>
            <person name="Kracht M."/>
            <person name="Crusemann M."/>
            <person name="Hentschel U."/>
            <person name="Abe I."/>
            <person name="Matsunaga S."/>
            <person name="Kalinowski J."/>
            <person name="Takeyama H."/>
            <person name="Piel J."/>
        </authorList>
    </citation>
    <scope>NUCLEOTIDE SEQUENCE [LARGE SCALE GENOMIC DNA]</scope>
    <source>
        <strain evidence="3">TSY1</strain>
    </source>
</reference>
<comment type="caution">
    <text evidence="2">The sequence shown here is derived from an EMBL/GenBank/DDBJ whole genome shotgun (WGS) entry which is preliminary data.</text>
</comment>
<feature type="region of interest" description="Disordered" evidence="1">
    <location>
        <begin position="81"/>
        <end position="105"/>
    </location>
</feature>
<dbReference type="Proteomes" id="UP000019141">
    <property type="component" value="Unassembled WGS sequence"/>
</dbReference>
<dbReference type="AlphaFoldDB" id="W4LK67"/>
<evidence type="ECO:0000313" key="3">
    <source>
        <dbReference type="Proteomes" id="UP000019141"/>
    </source>
</evidence>
<dbReference type="Pfam" id="PF13385">
    <property type="entry name" value="Laminin_G_3"/>
    <property type="match status" value="1"/>
</dbReference>
<dbReference type="InterPro" id="IPR013320">
    <property type="entry name" value="ConA-like_dom_sf"/>
</dbReference>
<accession>W4LK67</accession>
<protein>
    <recommendedName>
        <fullName evidence="4">LamG-like jellyroll fold domain-containing protein</fullName>
    </recommendedName>
</protein>
<proteinExistence type="predicted"/>
<name>W4LK67_ENTF1</name>
<evidence type="ECO:0000313" key="2">
    <source>
        <dbReference type="EMBL" id="ETW98498.1"/>
    </source>
</evidence>
<dbReference type="HOGENOM" id="CLU_1458768_0_0_7"/>
<dbReference type="EMBL" id="AZHW01000549">
    <property type="protein sequence ID" value="ETW98498.1"/>
    <property type="molecule type" value="Genomic_DNA"/>
</dbReference>